<accession>A0ABW4FE25</accession>
<dbReference type="SUPFAM" id="SSF53850">
    <property type="entry name" value="Periplasmic binding protein-like II"/>
    <property type="match status" value="1"/>
</dbReference>
<comment type="caution">
    <text evidence="1">The sequence shown here is derived from an EMBL/GenBank/DDBJ whole genome shotgun (WGS) entry which is preliminary data.</text>
</comment>
<gene>
    <name evidence="1" type="ORF">ACFSJD_43060</name>
</gene>
<evidence type="ECO:0008006" key="3">
    <source>
        <dbReference type="Google" id="ProtNLM"/>
    </source>
</evidence>
<keyword evidence="2" id="KW-1185">Reference proteome</keyword>
<name>A0ABW4FE25_9PSEU</name>
<reference evidence="2" key="1">
    <citation type="journal article" date="2019" name="Int. J. Syst. Evol. Microbiol.">
        <title>The Global Catalogue of Microorganisms (GCM) 10K type strain sequencing project: providing services to taxonomists for standard genome sequencing and annotation.</title>
        <authorList>
            <consortium name="The Broad Institute Genomics Platform"/>
            <consortium name="The Broad Institute Genome Sequencing Center for Infectious Disease"/>
            <person name="Wu L."/>
            <person name="Ma J."/>
        </authorList>
    </citation>
    <scope>NUCLEOTIDE SEQUENCE [LARGE SCALE GENOMIC DNA]</scope>
    <source>
        <strain evidence="2">CCM 7043</strain>
    </source>
</reference>
<dbReference type="EMBL" id="JBHUCO010000081">
    <property type="protein sequence ID" value="MFD1524330.1"/>
    <property type="molecule type" value="Genomic_DNA"/>
</dbReference>
<dbReference type="Gene3D" id="3.40.190.10">
    <property type="entry name" value="Periplasmic binding protein-like II"/>
    <property type="match status" value="1"/>
</dbReference>
<proteinExistence type="predicted"/>
<organism evidence="1 2">
    <name type="scientific">Pseudonocardia yunnanensis</name>
    <dbReference type="NCBI Taxonomy" id="58107"/>
    <lineage>
        <taxon>Bacteria</taxon>
        <taxon>Bacillati</taxon>
        <taxon>Actinomycetota</taxon>
        <taxon>Actinomycetes</taxon>
        <taxon>Pseudonocardiales</taxon>
        <taxon>Pseudonocardiaceae</taxon>
        <taxon>Pseudonocardia</taxon>
    </lineage>
</organism>
<dbReference type="RefSeq" id="WP_379659482.1">
    <property type="nucleotide sequence ID" value="NZ_BAAAUS010000029.1"/>
</dbReference>
<protein>
    <recommendedName>
        <fullName evidence="3">Solute-binding protein family 3/N-terminal domain-containing protein</fullName>
    </recommendedName>
</protein>
<dbReference type="Proteomes" id="UP001597114">
    <property type="component" value="Unassembled WGS sequence"/>
</dbReference>
<evidence type="ECO:0000313" key="1">
    <source>
        <dbReference type="EMBL" id="MFD1524330.1"/>
    </source>
</evidence>
<evidence type="ECO:0000313" key="2">
    <source>
        <dbReference type="Proteomes" id="UP001597114"/>
    </source>
</evidence>
<sequence length="48" mass="5628">MTLEQKAYLIPQSDQGLQQWVDQWLNTVQNDGTYARISWKWMGQGANE</sequence>